<reference evidence="3" key="1">
    <citation type="submission" date="2024-07" db="EMBL/GenBank/DDBJ databases">
        <title>Two chromosome-level genome assemblies of Korean endemic species Abeliophyllum distichum and Forsythia ovata (Oleaceae).</title>
        <authorList>
            <person name="Jang H."/>
        </authorList>
    </citation>
    <scope>NUCLEOTIDE SEQUENCE [LARGE SCALE GENOMIC DNA]</scope>
</reference>
<organism evidence="2 3">
    <name type="scientific">Abeliophyllum distichum</name>
    <dbReference type="NCBI Taxonomy" id="126358"/>
    <lineage>
        <taxon>Eukaryota</taxon>
        <taxon>Viridiplantae</taxon>
        <taxon>Streptophyta</taxon>
        <taxon>Embryophyta</taxon>
        <taxon>Tracheophyta</taxon>
        <taxon>Spermatophyta</taxon>
        <taxon>Magnoliopsida</taxon>
        <taxon>eudicotyledons</taxon>
        <taxon>Gunneridae</taxon>
        <taxon>Pentapetalae</taxon>
        <taxon>asterids</taxon>
        <taxon>lamiids</taxon>
        <taxon>Lamiales</taxon>
        <taxon>Oleaceae</taxon>
        <taxon>Forsythieae</taxon>
        <taxon>Abeliophyllum</taxon>
    </lineage>
</organism>
<protein>
    <submittedName>
        <fullName evidence="2">Uncharacterized protein</fullName>
    </submittedName>
</protein>
<keyword evidence="3" id="KW-1185">Reference proteome</keyword>
<sequence length="142" mass="15742">MPIVEEPPHPNDNGKTSVVPEGQSKTVISPTSPKEAPPSSKAANEVVLTFTFFMDKEISRVSATNQRELLARLSEDLVDALKRPTVEHSTNIILTLRKIHQDVRLLLFENIELKSKKTSLLQAVAEKESLNIDIDKAKSTLS</sequence>
<dbReference type="Proteomes" id="UP001604336">
    <property type="component" value="Unassembled WGS sequence"/>
</dbReference>
<dbReference type="AlphaFoldDB" id="A0ABD1TK93"/>
<evidence type="ECO:0000256" key="1">
    <source>
        <dbReference type="SAM" id="MobiDB-lite"/>
    </source>
</evidence>
<gene>
    <name evidence="2" type="ORF">Adt_18455</name>
</gene>
<accession>A0ABD1TK93</accession>
<name>A0ABD1TK93_9LAMI</name>
<feature type="region of interest" description="Disordered" evidence="1">
    <location>
        <begin position="1"/>
        <end position="42"/>
    </location>
</feature>
<evidence type="ECO:0000313" key="2">
    <source>
        <dbReference type="EMBL" id="KAL2512855.1"/>
    </source>
</evidence>
<dbReference type="EMBL" id="JBFOLK010000005">
    <property type="protein sequence ID" value="KAL2512855.1"/>
    <property type="molecule type" value="Genomic_DNA"/>
</dbReference>
<proteinExistence type="predicted"/>
<evidence type="ECO:0000313" key="3">
    <source>
        <dbReference type="Proteomes" id="UP001604336"/>
    </source>
</evidence>
<feature type="compositionally biased region" description="Polar residues" evidence="1">
    <location>
        <begin position="23"/>
        <end position="32"/>
    </location>
</feature>
<comment type="caution">
    <text evidence="2">The sequence shown here is derived from an EMBL/GenBank/DDBJ whole genome shotgun (WGS) entry which is preliminary data.</text>
</comment>